<sequence>MAEKFGVTEKGFVPKLLADILQTIKEKLKQRFGEEWELDLYTPEGALILVLADEIATAWQGAKEAYFSKYLDTSSGIQLDYHGKSESPAIFRSAGSYATTTLEFTTNASVTIPKYTVVKKRGTNLTYMTVQSLVIGEEKKGQVQAIASEYGPDYNAIIGDISELGNNITGVVSVTNITPASGGSGQEKDIVYRERIRRNRVNRGGSTVNAITAELLKLETVNNALTLENIGEEIDENGVAPGFVRVYIDGIASKEVAETIHQFKAAGIETEGDQIYQVQNNAGQEKPIKFYLMEKKQFYVKIEIRNITDLELKTEALKQEIKNKVKEYMESIQQSGTLELNTRRVVTNQLEARAYSASNAILELVATIGFSSNPTDTENKDIPVGEYWFCEDETIEVV</sequence>
<organism evidence="3">
    <name type="scientific">Myoviridae sp. ctZ2t4</name>
    <dbReference type="NCBI Taxonomy" id="2827693"/>
    <lineage>
        <taxon>Viruses</taxon>
        <taxon>Duplodnaviria</taxon>
        <taxon>Heunggongvirae</taxon>
        <taxon>Uroviricota</taxon>
        <taxon>Caudoviricetes</taxon>
    </lineage>
</organism>
<feature type="domain" description="Baseplate protein J-like barrel" evidence="2">
    <location>
        <begin position="101"/>
        <end position="183"/>
    </location>
</feature>
<dbReference type="EMBL" id="BK032664">
    <property type="protein sequence ID" value="DAF53762.1"/>
    <property type="molecule type" value="Genomic_DNA"/>
</dbReference>
<evidence type="ECO:0000256" key="1">
    <source>
        <dbReference type="SAM" id="Coils"/>
    </source>
</evidence>
<reference evidence="3" key="1">
    <citation type="journal article" date="2021" name="Proc. Natl. Acad. Sci. U.S.A.">
        <title>A Catalog of Tens of Thousands of Viruses from Human Metagenomes Reveals Hidden Associations with Chronic Diseases.</title>
        <authorList>
            <person name="Tisza M.J."/>
            <person name="Buck C.B."/>
        </authorList>
    </citation>
    <scope>NUCLEOTIDE SEQUENCE</scope>
    <source>
        <strain evidence="3">CtZ2t4</strain>
    </source>
</reference>
<feature type="coiled-coil region" evidence="1">
    <location>
        <begin position="300"/>
        <end position="327"/>
    </location>
</feature>
<keyword evidence="1" id="KW-0175">Coiled coil</keyword>
<accession>A0A8S5ST71</accession>
<evidence type="ECO:0000313" key="3">
    <source>
        <dbReference type="EMBL" id="DAF53762.1"/>
    </source>
</evidence>
<evidence type="ECO:0000259" key="2">
    <source>
        <dbReference type="Pfam" id="PF04865"/>
    </source>
</evidence>
<dbReference type="InterPro" id="IPR006949">
    <property type="entry name" value="Barrel_Baseplate_J-like"/>
</dbReference>
<protein>
    <submittedName>
        <fullName evidence="3">Baseplate wedge protein</fullName>
    </submittedName>
</protein>
<name>A0A8S5ST71_9CAUD</name>
<proteinExistence type="predicted"/>
<dbReference type="Pfam" id="PF04865">
    <property type="entry name" value="Baseplate_J"/>
    <property type="match status" value="1"/>
</dbReference>